<protein>
    <submittedName>
        <fullName evidence="2">Uncharacterized protein</fullName>
    </submittedName>
</protein>
<comment type="caution">
    <text evidence="2">The sequence shown here is derived from an EMBL/GenBank/DDBJ whole genome shotgun (WGS) entry which is preliminary data.</text>
</comment>
<accession>N6W7A7</accession>
<dbReference type="Proteomes" id="UP000013015">
    <property type="component" value="Unassembled WGS sequence"/>
</dbReference>
<evidence type="ECO:0000313" key="3">
    <source>
        <dbReference type="Proteomes" id="UP000013015"/>
    </source>
</evidence>
<evidence type="ECO:0000256" key="1">
    <source>
        <dbReference type="SAM" id="MobiDB-lite"/>
    </source>
</evidence>
<organism evidence="2 3">
    <name type="scientific">Schaalia cardiffensis F0333</name>
    <dbReference type="NCBI Taxonomy" id="888050"/>
    <lineage>
        <taxon>Bacteria</taxon>
        <taxon>Bacillati</taxon>
        <taxon>Actinomycetota</taxon>
        <taxon>Actinomycetes</taxon>
        <taxon>Actinomycetales</taxon>
        <taxon>Actinomycetaceae</taxon>
        <taxon>Schaalia</taxon>
    </lineage>
</organism>
<feature type="region of interest" description="Disordered" evidence="1">
    <location>
        <begin position="35"/>
        <end position="66"/>
    </location>
</feature>
<sequence>MGCANPKDLSCQHHASALFFRYGLEEELRSSECPSCRRAPQAQQGTDQPTHESSFTQENLWPTLIK</sequence>
<proteinExistence type="predicted"/>
<evidence type="ECO:0000313" key="2">
    <source>
        <dbReference type="EMBL" id="ENO18415.1"/>
    </source>
</evidence>
<reference evidence="2 3" key="1">
    <citation type="submission" date="2013-03" db="EMBL/GenBank/DDBJ databases">
        <title>Reference genome for the Human Microbiome Project.</title>
        <authorList>
            <person name="Aqrawi P."/>
            <person name="Ayvaz T."/>
            <person name="Bess C."/>
            <person name="Blankenburg K."/>
            <person name="Coyle M."/>
            <person name="Deng J."/>
            <person name="Forbes L."/>
            <person name="Fowler G."/>
            <person name="Francisco L."/>
            <person name="Fu Q."/>
            <person name="Gibbs R."/>
            <person name="Gross S."/>
            <person name="Gubbala S."/>
            <person name="Hale W."/>
            <person name="Hemphill L."/>
            <person name="Highlander S."/>
            <person name="Hirani K."/>
            <person name="Jackson L."/>
            <person name="Jakkamsetti A."/>
            <person name="Javaid M."/>
            <person name="Jayaseelan J.C."/>
            <person name="Jiang H."/>
            <person name="Joshi V."/>
            <person name="Korchina V."/>
            <person name="Kovar C."/>
            <person name="Lara F."/>
            <person name="Lee S."/>
            <person name="Liu Y."/>
            <person name="Mata R."/>
            <person name="Mathew T."/>
            <person name="Munidasa M."/>
            <person name="Muzny D."/>
            <person name="Nazareth L."/>
            <person name="Ngo R."/>
            <person name="Nguyen L."/>
            <person name="Nguyen N."/>
            <person name="Okwuonu G."/>
            <person name="Ongeri F."/>
            <person name="Palculict T."/>
            <person name="Patil S."/>
            <person name="Petrosino J."/>
            <person name="Pham C."/>
            <person name="Pham P."/>
            <person name="Pu L.-L."/>
            <person name="Qin X."/>
            <person name="Qu J."/>
            <person name="Reid J."/>
            <person name="Ross M."/>
            <person name="Ruth R."/>
            <person name="Saada N."/>
            <person name="San Lucas F."/>
            <person name="Santibanez J."/>
            <person name="Shang Y."/>
            <person name="Simmons D."/>
            <person name="Song X.-Z."/>
            <person name="Tang L.-Y."/>
            <person name="Thornton R."/>
            <person name="Warren J."/>
            <person name="Weissenberger G."/>
            <person name="Wilczek-Boney K."/>
            <person name="Worley K."/>
            <person name="Youmans B."/>
            <person name="Zhang J."/>
            <person name="Zhang L."/>
            <person name="Zhao Z."/>
            <person name="Zhou C."/>
            <person name="Zhu D."/>
            <person name="Zhu Y."/>
        </authorList>
    </citation>
    <scope>NUCLEOTIDE SEQUENCE [LARGE SCALE GENOMIC DNA]</scope>
    <source>
        <strain evidence="2 3">F0333</strain>
    </source>
</reference>
<keyword evidence="3" id="KW-1185">Reference proteome</keyword>
<dbReference type="STRING" id="888050.HMPREF9004_0984"/>
<dbReference type="EMBL" id="AQHZ01000015">
    <property type="protein sequence ID" value="ENO18415.1"/>
    <property type="molecule type" value="Genomic_DNA"/>
</dbReference>
<feature type="compositionally biased region" description="Polar residues" evidence="1">
    <location>
        <begin position="41"/>
        <end position="60"/>
    </location>
</feature>
<dbReference type="HOGENOM" id="CLU_2821343_0_0_11"/>
<name>N6W7A7_9ACTO</name>
<gene>
    <name evidence="2" type="ORF">HMPREF9004_0984</name>
</gene>
<dbReference type="AlphaFoldDB" id="N6W7A7"/>